<dbReference type="EMBL" id="BAABDE010000040">
    <property type="protein sequence ID" value="GAA3841811.1"/>
    <property type="molecule type" value="Genomic_DNA"/>
</dbReference>
<evidence type="ECO:0000313" key="2">
    <source>
        <dbReference type="Proteomes" id="UP001501009"/>
    </source>
</evidence>
<gene>
    <name evidence="1" type="ORF">GCM10022403_087430</name>
</gene>
<sequence>MQSDQNDAFLRAVAQQIRERVGQFGRRAQRDLVLGAVAFVSRAVDVVVRSGLPDMPFPSGGFAVSGVGPGPVGSGSLAVFG</sequence>
<evidence type="ECO:0000313" key="1">
    <source>
        <dbReference type="EMBL" id="GAA3841811.1"/>
    </source>
</evidence>
<organism evidence="1 2">
    <name type="scientific">Streptomyces coacervatus</name>
    <dbReference type="NCBI Taxonomy" id="647381"/>
    <lineage>
        <taxon>Bacteria</taxon>
        <taxon>Bacillati</taxon>
        <taxon>Actinomycetota</taxon>
        <taxon>Actinomycetes</taxon>
        <taxon>Kitasatosporales</taxon>
        <taxon>Streptomycetaceae</taxon>
        <taxon>Streptomyces</taxon>
    </lineage>
</organism>
<proteinExistence type="predicted"/>
<dbReference type="Proteomes" id="UP001501009">
    <property type="component" value="Unassembled WGS sequence"/>
</dbReference>
<name>A0ABP7JD67_9ACTN</name>
<keyword evidence="2" id="KW-1185">Reference proteome</keyword>
<comment type="caution">
    <text evidence="1">The sequence shown here is derived from an EMBL/GenBank/DDBJ whole genome shotgun (WGS) entry which is preliminary data.</text>
</comment>
<reference evidence="2" key="1">
    <citation type="journal article" date="2019" name="Int. J. Syst. Evol. Microbiol.">
        <title>The Global Catalogue of Microorganisms (GCM) 10K type strain sequencing project: providing services to taxonomists for standard genome sequencing and annotation.</title>
        <authorList>
            <consortium name="The Broad Institute Genomics Platform"/>
            <consortium name="The Broad Institute Genome Sequencing Center for Infectious Disease"/>
            <person name="Wu L."/>
            <person name="Ma J."/>
        </authorList>
    </citation>
    <scope>NUCLEOTIDE SEQUENCE [LARGE SCALE GENOMIC DNA]</scope>
    <source>
        <strain evidence="2">JCM 17138</strain>
    </source>
</reference>
<protein>
    <submittedName>
        <fullName evidence="1">Uncharacterized protein</fullName>
    </submittedName>
</protein>
<accession>A0ABP7JD67</accession>